<sequence>MSRRSLLRSGAIAAAGLTSASLLAACGSDDSSGSGGDGGGGGAELSFVYMGTAEQQKSWNDLFAEFGRTNRTIKLEATGVPVDNWAAFFDKVNTQIAGGVKYDIVQIATEGRELFASANLLEPLDDFIGRDRRELDELLADVDPNLIKWNTESGSPDGRTYYLPGDFNTMCLWLNTDVVRRAGAEVPTDDWTWDDFYQLGRQVKDRTGAFLYPATAEYFIGVMPWLTTNGASTMSADWRTATCDTPEAIEAAEFARKLVQDRLSPAPGGSFDRFTLTIQGRMAAFGGGRWPILQVRSLRAVDKFELLAWPHNKAERGSPVGWAGYPIFKTSENKEDAWTFVKFLVSEEGETYFAKGGGTIVPARRSVAESPAFLDDSPRGTEKLYEALQYATPIPSPPRNNIIQREIEDIWGQILTGNTSAEDGMKKMQDEISANL</sequence>
<dbReference type="Gene3D" id="3.40.190.10">
    <property type="entry name" value="Periplasmic binding protein-like II"/>
    <property type="match status" value="1"/>
</dbReference>
<keyword evidence="1" id="KW-1003">Cell membrane</keyword>
<evidence type="ECO:0000256" key="1">
    <source>
        <dbReference type="ARBA" id="ARBA00022475"/>
    </source>
</evidence>
<reference evidence="8" key="1">
    <citation type="submission" date="2023-07" db="EMBL/GenBank/DDBJ databases">
        <title>Conexibacter stalactiti sp. nov., isolated from stalactites in a lava cave and emended description of the genus Conexibacter.</title>
        <authorList>
            <person name="Lee S.D."/>
        </authorList>
    </citation>
    <scope>NUCLEOTIDE SEQUENCE [LARGE SCALE GENOMIC DNA]</scope>
    <source>
        <strain evidence="8">KCTC 39840</strain>
    </source>
</reference>
<proteinExistence type="predicted"/>
<dbReference type="PANTHER" id="PTHR43649">
    <property type="entry name" value="ARABINOSE-BINDING PROTEIN-RELATED"/>
    <property type="match status" value="1"/>
</dbReference>
<evidence type="ECO:0000256" key="5">
    <source>
        <dbReference type="ARBA" id="ARBA00023288"/>
    </source>
</evidence>
<evidence type="ECO:0000256" key="4">
    <source>
        <dbReference type="ARBA" id="ARBA00023139"/>
    </source>
</evidence>
<organism evidence="7 8">
    <name type="scientific">Conexibacter stalactiti</name>
    <dbReference type="NCBI Taxonomy" id="1940611"/>
    <lineage>
        <taxon>Bacteria</taxon>
        <taxon>Bacillati</taxon>
        <taxon>Actinomycetota</taxon>
        <taxon>Thermoleophilia</taxon>
        <taxon>Solirubrobacterales</taxon>
        <taxon>Conexibacteraceae</taxon>
        <taxon>Conexibacter</taxon>
    </lineage>
</organism>
<dbReference type="SUPFAM" id="SSF53850">
    <property type="entry name" value="Periplasmic binding protein-like II"/>
    <property type="match status" value="1"/>
</dbReference>
<dbReference type="PANTHER" id="PTHR43649:SF33">
    <property type="entry name" value="POLYGALACTURONAN_RHAMNOGALACTURONAN-BINDING PROTEIN YTCQ"/>
    <property type="match status" value="1"/>
</dbReference>
<accession>A0ABU4HXA1</accession>
<protein>
    <submittedName>
        <fullName evidence="7">Sugar ABC transporter substrate-binding protein</fullName>
    </submittedName>
</protein>
<dbReference type="CDD" id="cd13585">
    <property type="entry name" value="PBP2_TMBP_like"/>
    <property type="match status" value="1"/>
</dbReference>
<keyword evidence="2 6" id="KW-0732">Signal</keyword>
<evidence type="ECO:0000256" key="6">
    <source>
        <dbReference type="SAM" id="SignalP"/>
    </source>
</evidence>
<dbReference type="Pfam" id="PF01547">
    <property type="entry name" value="SBP_bac_1"/>
    <property type="match status" value="1"/>
</dbReference>
<dbReference type="InterPro" id="IPR050490">
    <property type="entry name" value="Bact_solute-bd_prot1"/>
</dbReference>
<evidence type="ECO:0000313" key="8">
    <source>
        <dbReference type="Proteomes" id="UP001284601"/>
    </source>
</evidence>
<dbReference type="Proteomes" id="UP001284601">
    <property type="component" value="Unassembled WGS sequence"/>
</dbReference>
<evidence type="ECO:0000256" key="3">
    <source>
        <dbReference type="ARBA" id="ARBA00023136"/>
    </source>
</evidence>
<dbReference type="InterPro" id="IPR006059">
    <property type="entry name" value="SBP"/>
</dbReference>
<dbReference type="PROSITE" id="PS51257">
    <property type="entry name" value="PROKAR_LIPOPROTEIN"/>
    <property type="match status" value="1"/>
</dbReference>
<comment type="caution">
    <text evidence="7">The sequence shown here is derived from an EMBL/GenBank/DDBJ whole genome shotgun (WGS) entry which is preliminary data.</text>
</comment>
<evidence type="ECO:0000256" key="2">
    <source>
        <dbReference type="ARBA" id="ARBA00022729"/>
    </source>
</evidence>
<name>A0ABU4HXA1_9ACTN</name>
<feature type="signal peptide" evidence="6">
    <location>
        <begin position="1"/>
        <end position="24"/>
    </location>
</feature>
<feature type="chain" id="PRO_5047219643" evidence="6">
    <location>
        <begin position="25"/>
        <end position="436"/>
    </location>
</feature>
<evidence type="ECO:0000313" key="7">
    <source>
        <dbReference type="EMBL" id="MDW5597957.1"/>
    </source>
</evidence>
<keyword evidence="5" id="KW-0449">Lipoprotein</keyword>
<gene>
    <name evidence="7" type="ORF">R7226_26620</name>
</gene>
<reference evidence="7 8" key="2">
    <citation type="submission" date="2023-10" db="EMBL/GenBank/DDBJ databases">
        <authorList>
            <person name="Han X.F."/>
        </authorList>
    </citation>
    <scope>NUCLEOTIDE SEQUENCE [LARGE SCALE GENOMIC DNA]</scope>
    <source>
        <strain evidence="7 8">KCTC 39840</strain>
    </source>
</reference>
<keyword evidence="4" id="KW-0564">Palmitate</keyword>
<keyword evidence="8" id="KW-1185">Reference proteome</keyword>
<dbReference type="RefSeq" id="WP_318600427.1">
    <property type="nucleotide sequence ID" value="NZ_JAWSTH010000111.1"/>
</dbReference>
<dbReference type="EMBL" id="JAWSTH010000111">
    <property type="protein sequence ID" value="MDW5597957.1"/>
    <property type="molecule type" value="Genomic_DNA"/>
</dbReference>
<keyword evidence="3" id="KW-0472">Membrane</keyword>